<evidence type="ECO:0000256" key="1">
    <source>
        <dbReference type="ARBA" id="ARBA00022801"/>
    </source>
</evidence>
<dbReference type="GO" id="GO:0004252">
    <property type="term" value="F:serine-type endopeptidase activity"/>
    <property type="evidence" value="ECO:0007669"/>
    <property type="project" value="InterPro"/>
</dbReference>
<dbReference type="InterPro" id="IPR029058">
    <property type="entry name" value="AB_hydrolase_fold"/>
</dbReference>
<dbReference type="PANTHER" id="PTHR43265:SF1">
    <property type="entry name" value="ESTERASE ESTD"/>
    <property type="match status" value="1"/>
</dbReference>
<dbReference type="eggNOG" id="COG1073">
    <property type="taxonomic scope" value="Bacteria"/>
</dbReference>
<dbReference type="Proteomes" id="UP000009309">
    <property type="component" value="Unassembled WGS sequence"/>
</dbReference>
<protein>
    <recommendedName>
        <fullName evidence="2">Xaa-Pro dipeptidyl-peptidase-like domain-containing protein</fullName>
    </recommendedName>
</protein>
<comment type="caution">
    <text evidence="3">The sequence shown here is derived from an EMBL/GenBank/DDBJ whole genome shotgun (WGS) entry which is preliminary data.</text>
</comment>
<proteinExistence type="predicted"/>
<name>I2GLI1_9BACT</name>
<dbReference type="Pfam" id="PF02129">
    <property type="entry name" value="Peptidase_S15"/>
    <property type="match status" value="1"/>
</dbReference>
<dbReference type="PANTHER" id="PTHR43265">
    <property type="entry name" value="ESTERASE ESTD"/>
    <property type="match status" value="1"/>
</dbReference>
<dbReference type="GO" id="GO:0006508">
    <property type="term" value="P:proteolysis"/>
    <property type="evidence" value="ECO:0007669"/>
    <property type="project" value="InterPro"/>
</dbReference>
<dbReference type="PROSITE" id="PS00708">
    <property type="entry name" value="PRO_ENDOPEP_SER"/>
    <property type="match status" value="1"/>
</dbReference>
<reference evidence="3 4" key="1">
    <citation type="journal article" date="2012" name="J. Bacteriol.">
        <title>Genome Sequence of the Filamentous Bacterium Fibrisoma limi BUZ 3T.</title>
        <authorList>
            <person name="Filippini M."/>
            <person name="Qi W."/>
            <person name="Jaenicke S."/>
            <person name="Goesmann A."/>
            <person name="Smits T.H."/>
            <person name="Bagheri H.C."/>
        </authorList>
    </citation>
    <scope>NUCLEOTIDE SEQUENCE [LARGE SCALE GENOMIC DNA]</scope>
    <source>
        <strain evidence="4">BUZ 3T</strain>
    </source>
</reference>
<dbReference type="EMBL" id="CAIT01000007">
    <property type="protein sequence ID" value="CCH54757.1"/>
    <property type="molecule type" value="Genomic_DNA"/>
</dbReference>
<keyword evidence="1" id="KW-0378">Hydrolase</keyword>
<dbReference type="Gene3D" id="3.40.50.1820">
    <property type="entry name" value="alpha/beta hydrolase"/>
    <property type="match status" value="1"/>
</dbReference>
<dbReference type="AlphaFoldDB" id="I2GLI1"/>
<dbReference type="OrthoDB" id="9809549at2"/>
<dbReference type="InterPro" id="IPR053145">
    <property type="entry name" value="AB_hydrolase_Est10"/>
</dbReference>
<accession>I2GLI1</accession>
<dbReference type="InterPro" id="IPR002471">
    <property type="entry name" value="Pept_S9_AS"/>
</dbReference>
<evidence type="ECO:0000313" key="4">
    <source>
        <dbReference type="Proteomes" id="UP000009309"/>
    </source>
</evidence>
<dbReference type="GO" id="GO:0052689">
    <property type="term" value="F:carboxylic ester hydrolase activity"/>
    <property type="evidence" value="ECO:0007669"/>
    <property type="project" value="TreeGrafter"/>
</dbReference>
<organism evidence="3 4">
    <name type="scientific">Fibrisoma limi BUZ 3</name>
    <dbReference type="NCBI Taxonomy" id="1185876"/>
    <lineage>
        <taxon>Bacteria</taxon>
        <taxon>Pseudomonadati</taxon>
        <taxon>Bacteroidota</taxon>
        <taxon>Cytophagia</taxon>
        <taxon>Cytophagales</taxon>
        <taxon>Spirosomataceae</taxon>
        <taxon>Fibrisoma</taxon>
    </lineage>
</organism>
<dbReference type="SUPFAM" id="SSF53474">
    <property type="entry name" value="alpha/beta-Hydrolases"/>
    <property type="match status" value="1"/>
</dbReference>
<dbReference type="RefSeq" id="WP_009283333.1">
    <property type="nucleotide sequence ID" value="NZ_CAIT01000007.1"/>
</dbReference>
<sequence length="468" mass="51496">MRYIIAAVLLTLLTISYGQELPKKSLWQGQLGPIRLLLRIQTDSLTNRPTARFESPDQGANNIPVSDLRITTDSVVATSAMIGGTFRGKFTADKQGLDGVWLQRGVPPQPITLKRVEQVMAMSRPQLPKPPFPYRSDSITFQNADQSIRYGATLTRPATGKTFPAVVLITGSGPQDRDETLLGHKPFLVIADHLTRNGFAVLRVDDRGFGQTTGNFAAATSADFTNDVLAAIAYLKTRPDIDKKRIGLIGHSEGGMIAPLVAVQSPDVAYIVSLAGVGVKGADLLKKQLSAGARLAGVSGEELAASDQFFGTLIDRIVAQPIDQVIPVDTLRQVYRNWRKQQPDDRVRALGMDNEQALTPMLMQFSTPWFRHFLRYDPAPTLSKLTIPVLAMNGEKDYQVDATDNLNSFDMNLKRAGNKQYKIVMMPGLNHLFQTARTGAGTEYAQIEETFSPKALEIMTTWLKEVVK</sequence>
<feature type="domain" description="Xaa-Pro dipeptidyl-peptidase-like" evidence="2">
    <location>
        <begin position="151"/>
        <end position="428"/>
    </location>
</feature>
<keyword evidence="4" id="KW-1185">Reference proteome</keyword>
<gene>
    <name evidence="3" type="ORF">BN8_03959</name>
</gene>
<evidence type="ECO:0000259" key="2">
    <source>
        <dbReference type="Pfam" id="PF02129"/>
    </source>
</evidence>
<dbReference type="InterPro" id="IPR000383">
    <property type="entry name" value="Xaa-Pro-like_dom"/>
</dbReference>
<evidence type="ECO:0000313" key="3">
    <source>
        <dbReference type="EMBL" id="CCH54757.1"/>
    </source>
</evidence>